<accession>A0A1L9NU97</accession>
<gene>
    <name evidence="3" type="ORF">PFRI_30900</name>
</gene>
<feature type="transmembrane region" description="Helical" evidence="1">
    <location>
        <begin position="93"/>
        <end position="114"/>
    </location>
</feature>
<dbReference type="EMBL" id="MLCB01000171">
    <property type="protein sequence ID" value="OJI92714.1"/>
    <property type="molecule type" value="Genomic_DNA"/>
</dbReference>
<feature type="transmembrane region" description="Helical" evidence="1">
    <location>
        <begin position="238"/>
        <end position="256"/>
    </location>
</feature>
<evidence type="ECO:0000313" key="4">
    <source>
        <dbReference type="Proteomes" id="UP000184514"/>
    </source>
</evidence>
<feature type="transmembrane region" description="Helical" evidence="1">
    <location>
        <begin position="176"/>
        <end position="195"/>
    </location>
</feature>
<keyword evidence="1" id="KW-1133">Transmembrane helix</keyword>
<feature type="transmembrane region" description="Helical" evidence="1">
    <location>
        <begin position="68"/>
        <end position="87"/>
    </location>
</feature>
<organism evidence="3 4">
    <name type="scientific">Planktotalea frisia</name>
    <dbReference type="NCBI Taxonomy" id="696762"/>
    <lineage>
        <taxon>Bacteria</taxon>
        <taxon>Pseudomonadati</taxon>
        <taxon>Pseudomonadota</taxon>
        <taxon>Alphaproteobacteria</taxon>
        <taxon>Rhodobacterales</taxon>
        <taxon>Paracoccaceae</taxon>
        <taxon>Planktotalea</taxon>
    </lineage>
</organism>
<dbReference type="PANTHER" id="PTHR22911:SF135">
    <property type="entry name" value="BLR4310 PROTEIN"/>
    <property type="match status" value="1"/>
</dbReference>
<evidence type="ECO:0000256" key="1">
    <source>
        <dbReference type="SAM" id="Phobius"/>
    </source>
</evidence>
<evidence type="ECO:0000313" key="3">
    <source>
        <dbReference type="EMBL" id="OJI92714.1"/>
    </source>
</evidence>
<feature type="transmembrane region" description="Helical" evidence="1">
    <location>
        <begin position="123"/>
        <end position="142"/>
    </location>
</feature>
<evidence type="ECO:0000259" key="2">
    <source>
        <dbReference type="Pfam" id="PF00892"/>
    </source>
</evidence>
<dbReference type="GO" id="GO:0016020">
    <property type="term" value="C:membrane"/>
    <property type="evidence" value="ECO:0007669"/>
    <property type="project" value="InterPro"/>
</dbReference>
<keyword evidence="1" id="KW-0472">Membrane</keyword>
<feature type="transmembrane region" description="Helical" evidence="1">
    <location>
        <begin position="148"/>
        <end position="164"/>
    </location>
</feature>
<dbReference type="PANTHER" id="PTHR22911">
    <property type="entry name" value="ACYL-MALONYL CONDENSING ENZYME-RELATED"/>
    <property type="match status" value="1"/>
</dbReference>
<dbReference type="InterPro" id="IPR037185">
    <property type="entry name" value="EmrE-like"/>
</dbReference>
<reference evidence="3 4" key="1">
    <citation type="submission" date="2016-10" db="EMBL/GenBank/DDBJ databases">
        <title>Genome sequence of Planktotalea frisia SH6-1.</title>
        <authorList>
            <person name="Poehlein A."/>
            <person name="Bakenhus I."/>
            <person name="Voget S."/>
            <person name="Brinkhoff T."/>
            <person name="Simon M."/>
        </authorList>
    </citation>
    <scope>NUCLEOTIDE SEQUENCE [LARGE SCALE GENOMIC DNA]</scope>
    <source>
        <strain evidence="3 4">SH6-1</strain>
    </source>
</reference>
<comment type="caution">
    <text evidence="3">The sequence shown here is derived from an EMBL/GenBank/DDBJ whole genome shotgun (WGS) entry which is preliminary data.</text>
</comment>
<dbReference type="OrthoDB" id="7165334at2"/>
<feature type="transmembrane region" description="Helical" evidence="1">
    <location>
        <begin position="207"/>
        <end position="226"/>
    </location>
</feature>
<protein>
    <submittedName>
        <fullName evidence="3">EamA-like transporter family protein</fullName>
    </submittedName>
</protein>
<keyword evidence="1" id="KW-0812">Transmembrane</keyword>
<proteinExistence type="predicted"/>
<feature type="transmembrane region" description="Helical" evidence="1">
    <location>
        <begin position="34"/>
        <end position="56"/>
    </location>
</feature>
<name>A0A1L9NU97_9RHOB</name>
<dbReference type="STRING" id="696762.PFRI_30900"/>
<dbReference type="Pfam" id="PF00892">
    <property type="entry name" value="EamA"/>
    <property type="match status" value="2"/>
</dbReference>
<dbReference type="RefSeq" id="WP_072631604.1">
    <property type="nucleotide sequence ID" value="NZ_MLCB01000171.1"/>
</dbReference>
<dbReference type="InterPro" id="IPR000620">
    <property type="entry name" value="EamA_dom"/>
</dbReference>
<dbReference type="Gene3D" id="1.10.3730.20">
    <property type="match status" value="2"/>
</dbReference>
<feature type="domain" description="EamA" evidence="2">
    <location>
        <begin position="148"/>
        <end position="274"/>
    </location>
</feature>
<sequence length="291" mass="31452">MSNKKGISFVVLSMAAFTFEDMFLKLLLTDLPVGQLLCMFGLGTASVFAAVMWITGARFDEAGAWGKLPLLRAFCEAGAALTFYLALSNIDLTLVAAVYQAVPLVIVIGAALILREQVGWRRWLAVLLALLGVILIIGPGSLDFDPNAFWAVLSVLFVAGRDLATRRIEESLSSTLISFQGFAVLIPAGLVWHFAAGEVMVPVSLTHLALTLGGVLFGAIGYYFIVRGMRIGEVSVVAPFRYSRILFAILIGTIVFGERVGMVALLGIGLIVFAGLYSFKREAQKTVRQRL</sequence>
<feature type="transmembrane region" description="Helical" evidence="1">
    <location>
        <begin position="7"/>
        <end position="28"/>
    </location>
</feature>
<dbReference type="Proteomes" id="UP000184514">
    <property type="component" value="Unassembled WGS sequence"/>
</dbReference>
<feature type="transmembrane region" description="Helical" evidence="1">
    <location>
        <begin position="262"/>
        <end position="279"/>
    </location>
</feature>
<dbReference type="SUPFAM" id="SSF103481">
    <property type="entry name" value="Multidrug resistance efflux transporter EmrE"/>
    <property type="match status" value="2"/>
</dbReference>
<feature type="domain" description="EamA" evidence="2">
    <location>
        <begin position="5"/>
        <end position="137"/>
    </location>
</feature>
<dbReference type="AlphaFoldDB" id="A0A1L9NU97"/>
<keyword evidence="4" id="KW-1185">Reference proteome</keyword>